<organism evidence="6 7">
    <name type="scientific">SAR86 cluster bacterium</name>
    <dbReference type="NCBI Taxonomy" id="2030880"/>
    <lineage>
        <taxon>Bacteria</taxon>
        <taxon>Pseudomonadati</taxon>
        <taxon>Pseudomonadota</taxon>
        <taxon>Gammaproteobacteria</taxon>
        <taxon>SAR86 cluster</taxon>
    </lineage>
</organism>
<dbReference type="InterPro" id="IPR029063">
    <property type="entry name" value="SAM-dependent_MTases_sf"/>
</dbReference>
<dbReference type="GO" id="GO:0008168">
    <property type="term" value="F:methyltransferase activity"/>
    <property type="evidence" value="ECO:0007669"/>
    <property type="project" value="UniProtKB-UniRule"/>
</dbReference>
<evidence type="ECO:0000256" key="4">
    <source>
        <dbReference type="RuleBase" id="RU362030"/>
    </source>
</evidence>
<dbReference type="PANTHER" id="PTHR43619">
    <property type="entry name" value="S-ADENOSYL-L-METHIONINE-DEPENDENT METHYLTRANSFERASE YKTD-RELATED"/>
    <property type="match status" value="1"/>
</dbReference>
<gene>
    <name evidence="6" type="ORF">COB20_11735</name>
</gene>
<dbReference type="GO" id="GO:0032259">
    <property type="term" value="P:methylation"/>
    <property type="evidence" value="ECO:0007669"/>
    <property type="project" value="UniProtKB-KW"/>
</dbReference>
<evidence type="ECO:0000256" key="2">
    <source>
        <dbReference type="ARBA" id="ARBA00022603"/>
    </source>
</evidence>
<evidence type="ECO:0000256" key="5">
    <source>
        <dbReference type="SAM" id="Phobius"/>
    </source>
</evidence>
<keyword evidence="5" id="KW-0472">Membrane</keyword>
<dbReference type="EC" id="2.1.1.-" evidence="4"/>
<keyword evidence="3" id="KW-0808">Transferase</keyword>
<name>A0A2A4X0F7_9GAMM</name>
<dbReference type="Pfam" id="PF04072">
    <property type="entry name" value="LCM"/>
    <property type="match status" value="1"/>
</dbReference>
<dbReference type="Gene3D" id="3.40.50.150">
    <property type="entry name" value="Vaccinia Virus protein VP39"/>
    <property type="match status" value="1"/>
</dbReference>
<reference evidence="7" key="1">
    <citation type="submission" date="2017-08" db="EMBL/GenBank/DDBJ databases">
        <title>A dynamic microbial community with high functional redundancy inhabits the cold, oxic subseafloor aquifer.</title>
        <authorList>
            <person name="Tully B.J."/>
            <person name="Wheat C.G."/>
            <person name="Glazer B.T."/>
            <person name="Huber J.A."/>
        </authorList>
    </citation>
    <scope>NUCLEOTIDE SEQUENCE [LARGE SCALE GENOMIC DNA]</scope>
</reference>
<accession>A0A2A4X0F7</accession>
<comment type="function">
    <text evidence="4">Exhibits S-adenosyl-L-methionine-dependent methyltransferase activity.</text>
</comment>
<dbReference type="InterPro" id="IPR011610">
    <property type="entry name" value="SAM_mthyl_Trfase_ML2640-like"/>
</dbReference>
<dbReference type="AlphaFoldDB" id="A0A2A4X0F7"/>
<keyword evidence="5" id="KW-1133">Transmembrane helix</keyword>
<dbReference type="InterPro" id="IPR007213">
    <property type="entry name" value="Ppm1/Ppm2/Tcmp"/>
</dbReference>
<keyword evidence="4" id="KW-0949">S-adenosyl-L-methionine</keyword>
<evidence type="ECO:0000313" key="6">
    <source>
        <dbReference type="EMBL" id="PCI75956.1"/>
    </source>
</evidence>
<dbReference type="NCBIfam" id="TIGR00027">
    <property type="entry name" value="mthyl_TIGR00027"/>
    <property type="match status" value="1"/>
</dbReference>
<dbReference type="SUPFAM" id="SSF53335">
    <property type="entry name" value="S-adenosyl-L-methionine-dependent methyltransferases"/>
    <property type="match status" value="1"/>
</dbReference>
<dbReference type="PANTHER" id="PTHR43619:SF2">
    <property type="entry name" value="S-ADENOSYL-L-METHIONINE-DEPENDENT METHYLTRANSFERASES SUPERFAMILY PROTEIN"/>
    <property type="match status" value="1"/>
</dbReference>
<comment type="similarity">
    <text evidence="1 4">Belongs to the UPF0677 family.</text>
</comment>
<dbReference type="EMBL" id="NVUL01000064">
    <property type="protein sequence ID" value="PCI75956.1"/>
    <property type="molecule type" value="Genomic_DNA"/>
</dbReference>
<dbReference type="Proteomes" id="UP000218767">
    <property type="component" value="Unassembled WGS sequence"/>
</dbReference>
<evidence type="ECO:0000256" key="1">
    <source>
        <dbReference type="ARBA" id="ARBA00008138"/>
    </source>
</evidence>
<comment type="caution">
    <text evidence="6">The sequence shown here is derived from an EMBL/GenBank/DDBJ whole genome shotgun (WGS) entry which is preliminary data.</text>
</comment>
<keyword evidence="5" id="KW-0812">Transmembrane</keyword>
<evidence type="ECO:0000313" key="7">
    <source>
        <dbReference type="Proteomes" id="UP000218767"/>
    </source>
</evidence>
<protein>
    <recommendedName>
        <fullName evidence="4">S-adenosyl-L-methionine-dependent methyltransferase</fullName>
        <ecNumber evidence="4">2.1.1.-</ecNumber>
    </recommendedName>
</protein>
<feature type="transmembrane region" description="Helical" evidence="5">
    <location>
        <begin position="6"/>
        <end position="29"/>
    </location>
</feature>
<evidence type="ECO:0000256" key="3">
    <source>
        <dbReference type="ARBA" id="ARBA00022679"/>
    </source>
</evidence>
<proteinExistence type="inferred from homology"/>
<keyword evidence="2 4" id="KW-0489">Methyltransferase</keyword>
<sequence>MIIISWVIYIPLQILFIPVTILGALLVAYKQILVSSRLGLSQTAIEVINGRWTMHVFGLRDDESTASLVSALPNTSLFGLWMCLFPLWVKYKISGKHAIYPRAPEPGSETMADLIIARTLYFDRIIERATGQAEQFVVMGAGYDMRAYGNLKQQKISFFELDQPSVQQHKLASLDSAGITSDHVKFVSVDFGNEDAFEKLVESGFDTSKKTVFLWEGVTLYLSEEEVRKTIQDIRNNAAVGSVLLADLYAERFLAFAQKGARKKTLDQTGEGLDFGLNLSTNYAEVLSDFVQSESMSVGETFFMGRNNDKGPFVVVVEMIID</sequence>